<name>A0A916WXL7_9MICO</name>
<dbReference type="InterPro" id="IPR000683">
    <property type="entry name" value="Gfo/Idh/MocA-like_OxRdtase_N"/>
</dbReference>
<keyword evidence="4" id="KW-1185">Reference proteome</keyword>
<dbReference type="GO" id="GO:0016491">
    <property type="term" value="F:oxidoreductase activity"/>
    <property type="evidence" value="ECO:0007669"/>
    <property type="project" value="UniProtKB-KW"/>
</dbReference>
<evidence type="ECO:0000313" key="3">
    <source>
        <dbReference type="EMBL" id="GGB40356.1"/>
    </source>
</evidence>
<dbReference type="PANTHER" id="PTHR43818">
    <property type="entry name" value="BCDNA.GH03377"/>
    <property type="match status" value="1"/>
</dbReference>
<gene>
    <name evidence="3" type="ORF">GCM10011492_33960</name>
</gene>
<feature type="domain" description="Gfo/Idh/MocA-like oxidoreductase N-terminal" evidence="2">
    <location>
        <begin position="1"/>
        <end position="115"/>
    </location>
</feature>
<dbReference type="InterPro" id="IPR050463">
    <property type="entry name" value="Gfo/Idh/MocA_oxidrdct_glycsds"/>
</dbReference>
<proteinExistence type="predicted"/>
<evidence type="ECO:0000313" key="4">
    <source>
        <dbReference type="Proteomes" id="UP000636793"/>
    </source>
</evidence>
<dbReference type="SUPFAM" id="SSF51735">
    <property type="entry name" value="NAD(P)-binding Rossmann-fold domains"/>
    <property type="match status" value="1"/>
</dbReference>
<dbReference type="Gene3D" id="3.40.50.720">
    <property type="entry name" value="NAD(P)-binding Rossmann-like Domain"/>
    <property type="match status" value="1"/>
</dbReference>
<dbReference type="Proteomes" id="UP000636793">
    <property type="component" value="Unassembled WGS sequence"/>
</dbReference>
<dbReference type="SUPFAM" id="SSF55347">
    <property type="entry name" value="Glyceraldehyde-3-phosphate dehydrogenase-like, C-terminal domain"/>
    <property type="match status" value="1"/>
</dbReference>
<dbReference type="AlphaFoldDB" id="A0A916WXL7"/>
<dbReference type="Pfam" id="PF01408">
    <property type="entry name" value="GFO_IDH_MocA"/>
    <property type="match status" value="1"/>
</dbReference>
<dbReference type="RefSeq" id="WP_188838211.1">
    <property type="nucleotide sequence ID" value="NZ_BMHI01000005.1"/>
</dbReference>
<dbReference type="EMBL" id="BMHI01000005">
    <property type="protein sequence ID" value="GGB40356.1"/>
    <property type="molecule type" value="Genomic_DNA"/>
</dbReference>
<dbReference type="Gene3D" id="3.30.360.10">
    <property type="entry name" value="Dihydrodipicolinate Reductase, domain 2"/>
    <property type="match status" value="1"/>
</dbReference>
<organism evidence="3 4">
    <name type="scientific">Flexivirga endophytica</name>
    <dbReference type="NCBI Taxonomy" id="1849103"/>
    <lineage>
        <taxon>Bacteria</taxon>
        <taxon>Bacillati</taxon>
        <taxon>Actinomycetota</taxon>
        <taxon>Actinomycetes</taxon>
        <taxon>Micrococcales</taxon>
        <taxon>Dermacoccaceae</taxon>
        <taxon>Flexivirga</taxon>
    </lineage>
</organism>
<dbReference type="GO" id="GO:0000166">
    <property type="term" value="F:nucleotide binding"/>
    <property type="evidence" value="ECO:0007669"/>
    <property type="project" value="InterPro"/>
</dbReference>
<reference evidence="3" key="1">
    <citation type="journal article" date="2014" name="Int. J. Syst. Evol. Microbiol.">
        <title>Complete genome sequence of Corynebacterium casei LMG S-19264T (=DSM 44701T), isolated from a smear-ripened cheese.</title>
        <authorList>
            <consortium name="US DOE Joint Genome Institute (JGI-PGF)"/>
            <person name="Walter F."/>
            <person name="Albersmeier A."/>
            <person name="Kalinowski J."/>
            <person name="Ruckert C."/>
        </authorList>
    </citation>
    <scope>NUCLEOTIDE SEQUENCE</scope>
    <source>
        <strain evidence="3">CGMCC 1.15085</strain>
    </source>
</reference>
<evidence type="ECO:0000256" key="1">
    <source>
        <dbReference type="ARBA" id="ARBA00023002"/>
    </source>
</evidence>
<comment type="caution">
    <text evidence="3">The sequence shown here is derived from an EMBL/GenBank/DDBJ whole genome shotgun (WGS) entry which is preliminary data.</text>
</comment>
<keyword evidence="1" id="KW-0560">Oxidoreductase</keyword>
<evidence type="ECO:0000259" key="2">
    <source>
        <dbReference type="Pfam" id="PF01408"/>
    </source>
</evidence>
<dbReference type="PANTHER" id="PTHR43818:SF11">
    <property type="entry name" value="BCDNA.GH03377"/>
    <property type="match status" value="1"/>
</dbReference>
<sequence length="296" mass="31042">MRFGLVGTGYWARETHGPGIQASSNELVGLWGRDPAKAAEAAEILGVEAFSSHDALLDAVEAVSYAVPPDVQAPLALDAARAGKHLLLDKPVALDAEVARELRAAAKASGSRSVVFFTARYTPETRSWLAELAAEDQWRGSWTEWIAANQRPESPYKDSPWRQREGALWDLGPHLLGTLVPALGPVDAVVAVAGVGDAVHLTLTHETGAVSTATIALWGPPAAYTWGIRMWGESGISAAPPRSTSAPLALATAADELASAASEGREHPLGLDFGVRVVELLADAARQLGRGPADGA</sequence>
<dbReference type="InterPro" id="IPR036291">
    <property type="entry name" value="NAD(P)-bd_dom_sf"/>
</dbReference>
<reference evidence="3" key="2">
    <citation type="submission" date="2020-09" db="EMBL/GenBank/DDBJ databases">
        <authorList>
            <person name="Sun Q."/>
            <person name="Zhou Y."/>
        </authorList>
    </citation>
    <scope>NUCLEOTIDE SEQUENCE</scope>
    <source>
        <strain evidence="3">CGMCC 1.15085</strain>
    </source>
</reference>
<accession>A0A916WXL7</accession>
<protein>
    <submittedName>
        <fullName evidence="3">Oxidoreductase</fullName>
    </submittedName>
</protein>